<evidence type="ECO:0000256" key="2">
    <source>
        <dbReference type="ARBA" id="ARBA00012916"/>
    </source>
</evidence>
<dbReference type="Pfam" id="PF01380">
    <property type="entry name" value="SIS"/>
    <property type="match status" value="2"/>
</dbReference>
<gene>
    <name evidence="9" type="ORF">ECRASSUSDP1_LOCUS67</name>
</gene>
<dbReference type="PROSITE" id="PS51464">
    <property type="entry name" value="SIS"/>
    <property type="match status" value="2"/>
</dbReference>
<dbReference type="GO" id="GO:0097367">
    <property type="term" value="F:carbohydrate derivative binding"/>
    <property type="evidence" value="ECO:0007669"/>
    <property type="project" value="InterPro"/>
</dbReference>
<keyword evidence="6" id="KW-0315">Glutamine amidotransferase</keyword>
<dbReference type="EMBL" id="CAMPGE010000063">
    <property type="protein sequence ID" value="CAI2358784.1"/>
    <property type="molecule type" value="Genomic_DNA"/>
</dbReference>
<dbReference type="SUPFAM" id="SSF53697">
    <property type="entry name" value="SIS domain"/>
    <property type="match status" value="1"/>
</dbReference>
<dbReference type="NCBIfam" id="TIGR01135">
    <property type="entry name" value="glmS"/>
    <property type="match status" value="1"/>
</dbReference>
<accession>A0AAD1X2T8</accession>
<dbReference type="EC" id="2.6.1.16" evidence="2"/>
<dbReference type="InterPro" id="IPR046348">
    <property type="entry name" value="SIS_dom_sf"/>
</dbReference>
<dbReference type="GO" id="GO:0006487">
    <property type="term" value="P:protein N-linked glycosylation"/>
    <property type="evidence" value="ECO:0007669"/>
    <property type="project" value="TreeGrafter"/>
</dbReference>
<evidence type="ECO:0000256" key="3">
    <source>
        <dbReference type="ARBA" id="ARBA00022576"/>
    </source>
</evidence>
<keyword evidence="4" id="KW-0808">Transferase</keyword>
<evidence type="ECO:0000256" key="6">
    <source>
        <dbReference type="ARBA" id="ARBA00022962"/>
    </source>
</evidence>
<dbReference type="AlphaFoldDB" id="A0AAD1X2T8"/>
<dbReference type="PROSITE" id="PS51278">
    <property type="entry name" value="GATASE_TYPE_2"/>
    <property type="match status" value="1"/>
</dbReference>
<dbReference type="PANTHER" id="PTHR10937">
    <property type="entry name" value="GLUCOSAMINE--FRUCTOSE-6-PHOSPHATE AMINOTRANSFERASE, ISOMERIZING"/>
    <property type="match status" value="1"/>
</dbReference>
<evidence type="ECO:0000256" key="4">
    <source>
        <dbReference type="ARBA" id="ARBA00022679"/>
    </source>
</evidence>
<reference evidence="9" key="1">
    <citation type="submission" date="2023-07" db="EMBL/GenBank/DDBJ databases">
        <authorList>
            <consortium name="AG Swart"/>
            <person name="Singh M."/>
            <person name="Singh A."/>
            <person name="Seah K."/>
            <person name="Emmerich C."/>
        </authorList>
    </citation>
    <scope>NUCLEOTIDE SEQUENCE</scope>
    <source>
        <strain evidence="9">DP1</strain>
    </source>
</reference>
<evidence type="ECO:0000259" key="8">
    <source>
        <dbReference type="PROSITE" id="PS51464"/>
    </source>
</evidence>
<proteinExistence type="predicted"/>
<sequence length="709" mass="78982">MLSNIKILKRVRPASLVQTSRIPARLVSTSTQRVVPTSYFRRESGYNSSRDYSYGFNRFVYPGVALGMLSMLGAYEVYKNKYAPSSECCGIIGFIGEDNLAGKIILDGLQILQYRGYDSCGICTINEKGEFVLNKKASSSGQGGDCIEAVLGLAEGNHNHQVGIGHTRWATHGGKTDINAHPHYDSTERFSVVHNGMVENFFEIKEILKESGIEPKSQTDTEIIALYTKYLQDTEGLSTEEAFRKCFSSLEGSNCCLLIDKETPDKLYAAKNAGSLLIGIGDKGFAISSQVAAFQGYTRRYVQVPNNEVICVTKEEIIGRGKTINKDDIKVMKKEIIDKKPKPGYKWFFEQEIFEQAEAISKTLNYGARISSNNRVKLGGLEAQEDELKSVENLIIGACGTSLYSGCYAALLMKKFQVFQSVTPQTASDINDDYLYPRNTGVLSITQSGETEDLKKLIRLAQSKNIVCFNVINEVESEIARMTELGVFINAGREVSVASTKAFMCQSIALCLVTMWFAEKKNPSKFVLERMELLQNLKMFTMKVQETLNENKFEIEEIARAVQDKEYMAVLGKGLCEPIAKEAALKIKEVTYMHAEGYSSGEFKHGPLALIEEDKKTVGVVYILDDENFEFNMSTLEQLKAKQAFTIVITDCKHKIKNELADKFINIPNCGLLTPLLGIIPMQLLTLHIAEMKGNDVDQPRNLAKTVTV</sequence>
<dbReference type="Proteomes" id="UP001295684">
    <property type="component" value="Unassembled WGS sequence"/>
</dbReference>
<feature type="domain" description="SIS" evidence="8">
    <location>
        <begin position="558"/>
        <end position="700"/>
    </location>
</feature>
<evidence type="ECO:0000313" key="9">
    <source>
        <dbReference type="EMBL" id="CAI2358784.1"/>
    </source>
</evidence>
<dbReference type="Gene3D" id="3.40.50.10490">
    <property type="entry name" value="Glucose-6-phosphate isomerase like protein, domain 1"/>
    <property type="match status" value="2"/>
</dbReference>
<dbReference type="InterPro" id="IPR035490">
    <property type="entry name" value="GlmS/FrlB_SIS"/>
</dbReference>
<organism evidence="9 10">
    <name type="scientific">Euplotes crassus</name>
    <dbReference type="NCBI Taxonomy" id="5936"/>
    <lineage>
        <taxon>Eukaryota</taxon>
        <taxon>Sar</taxon>
        <taxon>Alveolata</taxon>
        <taxon>Ciliophora</taxon>
        <taxon>Intramacronucleata</taxon>
        <taxon>Spirotrichea</taxon>
        <taxon>Hypotrichia</taxon>
        <taxon>Euplotida</taxon>
        <taxon>Euplotidae</taxon>
        <taxon>Moneuplotes</taxon>
    </lineage>
</organism>
<dbReference type="InterPro" id="IPR029055">
    <property type="entry name" value="Ntn_hydrolases_N"/>
</dbReference>
<dbReference type="PANTHER" id="PTHR10937:SF0">
    <property type="entry name" value="GLUTAMINE--FRUCTOSE-6-PHOSPHATE TRANSAMINASE (ISOMERIZING)"/>
    <property type="match status" value="1"/>
</dbReference>
<dbReference type="GO" id="GO:0006047">
    <property type="term" value="P:UDP-N-acetylglucosamine metabolic process"/>
    <property type="evidence" value="ECO:0007669"/>
    <property type="project" value="TreeGrafter"/>
</dbReference>
<dbReference type="Pfam" id="PF13522">
    <property type="entry name" value="GATase_6"/>
    <property type="match status" value="1"/>
</dbReference>
<evidence type="ECO:0000259" key="7">
    <source>
        <dbReference type="PROSITE" id="PS51278"/>
    </source>
</evidence>
<dbReference type="InterPro" id="IPR035466">
    <property type="entry name" value="GlmS/AgaS_SIS"/>
</dbReference>
<keyword evidence="3" id="KW-0032">Aminotransferase</keyword>
<dbReference type="CDD" id="cd05008">
    <property type="entry name" value="SIS_GlmS_GlmD_1"/>
    <property type="match status" value="1"/>
</dbReference>
<evidence type="ECO:0000256" key="5">
    <source>
        <dbReference type="ARBA" id="ARBA00022737"/>
    </source>
</evidence>
<keyword evidence="5" id="KW-0677">Repeat</keyword>
<dbReference type="CDD" id="cd05009">
    <property type="entry name" value="SIS_GlmS_GlmD_2"/>
    <property type="match status" value="1"/>
</dbReference>
<dbReference type="InterPro" id="IPR001347">
    <property type="entry name" value="SIS_dom"/>
</dbReference>
<name>A0AAD1X2T8_EUPCR</name>
<protein>
    <recommendedName>
        <fullName evidence="2">glutamine--fructose-6-phosphate transaminase (isomerizing)</fullName>
        <ecNumber evidence="2">2.6.1.16</ecNumber>
    </recommendedName>
</protein>
<dbReference type="SUPFAM" id="SSF56235">
    <property type="entry name" value="N-terminal nucleophile aminohydrolases (Ntn hydrolases)"/>
    <property type="match status" value="1"/>
</dbReference>
<dbReference type="Gene3D" id="3.60.20.10">
    <property type="entry name" value="Glutamine Phosphoribosylpyrophosphate, subunit 1, domain 1"/>
    <property type="match status" value="1"/>
</dbReference>
<dbReference type="CDD" id="cd00714">
    <property type="entry name" value="GFAT"/>
    <property type="match status" value="1"/>
</dbReference>
<dbReference type="InterPro" id="IPR017932">
    <property type="entry name" value="GATase_2_dom"/>
</dbReference>
<dbReference type="GO" id="GO:0004360">
    <property type="term" value="F:glutamine-fructose-6-phosphate transaminase (isomerizing) activity"/>
    <property type="evidence" value="ECO:0007669"/>
    <property type="project" value="UniProtKB-EC"/>
</dbReference>
<dbReference type="GO" id="GO:0006002">
    <property type="term" value="P:fructose 6-phosphate metabolic process"/>
    <property type="evidence" value="ECO:0007669"/>
    <property type="project" value="TreeGrafter"/>
</dbReference>
<feature type="domain" description="Glutamine amidotransferase type-2" evidence="7">
    <location>
        <begin position="89"/>
        <end position="315"/>
    </location>
</feature>
<evidence type="ECO:0000313" key="10">
    <source>
        <dbReference type="Proteomes" id="UP001295684"/>
    </source>
</evidence>
<evidence type="ECO:0000256" key="1">
    <source>
        <dbReference type="ARBA" id="ARBA00001031"/>
    </source>
</evidence>
<dbReference type="InterPro" id="IPR005855">
    <property type="entry name" value="GFAT"/>
</dbReference>
<keyword evidence="10" id="KW-1185">Reference proteome</keyword>
<comment type="caution">
    <text evidence="9">The sequence shown here is derived from an EMBL/GenBank/DDBJ whole genome shotgun (WGS) entry which is preliminary data.</text>
</comment>
<dbReference type="NCBIfam" id="NF001484">
    <property type="entry name" value="PRK00331.1"/>
    <property type="match status" value="1"/>
</dbReference>
<comment type="catalytic activity">
    <reaction evidence="1">
        <text>D-fructose 6-phosphate + L-glutamine = D-glucosamine 6-phosphate + L-glutamate</text>
        <dbReference type="Rhea" id="RHEA:13237"/>
        <dbReference type="ChEBI" id="CHEBI:29985"/>
        <dbReference type="ChEBI" id="CHEBI:58359"/>
        <dbReference type="ChEBI" id="CHEBI:58725"/>
        <dbReference type="ChEBI" id="CHEBI:61527"/>
        <dbReference type="EC" id="2.6.1.16"/>
    </reaction>
</comment>
<feature type="domain" description="SIS" evidence="8">
    <location>
        <begin position="384"/>
        <end position="523"/>
    </location>
</feature>
<dbReference type="InterPro" id="IPR047084">
    <property type="entry name" value="GFAT_N"/>
</dbReference>